<evidence type="ECO:0008006" key="4">
    <source>
        <dbReference type="Google" id="ProtNLM"/>
    </source>
</evidence>
<feature type="chain" id="PRO_5045261770" description="Secreted protein" evidence="1">
    <location>
        <begin position="28"/>
        <end position="124"/>
    </location>
</feature>
<dbReference type="RefSeq" id="WP_345392321.1">
    <property type="nucleotide sequence ID" value="NZ_BAABHG010000005.1"/>
</dbReference>
<dbReference type="Proteomes" id="UP001597419">
    <property type="component" value="Unassembled WGS sequence"/>
</dbReference>
<proteinExistence type="predicted"/>
<keyword evidence="1" id="KW-0732">Signal</keyword>
<evidence type="ECO:0000256" key="1">
    <source>
        <dbReference type="SAM" id="SignalP"/>
    </source>
</evidence>
<reference evidence="3" key="1">
    <citation type="journal article" date="2019" name="Int. J. Syst. Evol. Microbiol.">
        <title>The Global Catalogue of Microorganisms (GCM) 10K type strain sequencing project: providing services to taxonomists for standard genome sequencing and annotation.</title>
        <authorList>
            <consortium name="The Broad Institute Genomics Platform"/>
            <consortium name="The Broad Institute Genome Sequencing Center for Infectious Disease"/>
            <person name="Wu L."/>
            <person name="Ma J."/>
        </authorList>
    </citation>
    <scope>NUCLEOTIDE SEQUENCE [LARGE SCALE GENOMIC DNA]</scope>
    <source>
        <strain evidence="3">CGMCC 4.7643</strain>
    </source>
</reference>
<organism evidence="2 3">
    <name type="scientific">Amycolatopsis samaneae</name>
    <dbReference type="NCBI Taxonomy" id="664691"/>
    <lineage>
        <taxon>Bacteria</taxon>
        <taxon>Bacillati</taxon>
        <taxon>Actinomycetota</taxon>
        <taxon>Actinomycetes</taxon>
        <taxon>Pseudonocardiales</taxon>
        <taxon>Pseudonocardiaceae</taxon>
        <taxon>Amycolatopsis</taxon>
    </lineage>
</organism>
<comment type="caution">
    <text evidence="2">The sequence shown here is derived from an EMBL/GenBank/DDBJ whole genome shotgun (WGS) entry which is preliminary data.</text>
</comment>
<evidence type="ECO:0000313" key="2">
    <source>
        <dbReference type="EMBL" id="MFD2463135.1"/>
    </source>
</evidence>
<keyword evidence="3" id="KW-1185">Reference proteome</keyword>
<evidence type="ECO:0000313" key="3">
    <source>
        <dbReference type="Proteomes" id="UP001597419"/>
    </source>
</evidence>
<dbReference type="EMBL" id="JBHUKU010000020">
    <property type="protein sequence ID" value="MFD2463135.1"/>
    <property type="molecule type" value="Genomic_DNA"/>
</dbReference>
<accession>A0ABW5GQN4</accession>
<sequence>MNTANRTKWTVATVALTGLAVTIPATATATAAPVTADCTATVNLQPRWTVTCSAPHPVTIRLQRWWHWLGQTESHYDAWDANHLVQAGVPWSDGVLFFPEQLTDRLCVAAFQDRTVPISPQLCR</sequence>
<name>A0ABW5GQN4_9PSEU</name>
<protein>
    <recommendedName>
        <fullName evidence="4">Secreted protein</fullName>
    </recommendedName>
</protein>
<feature type="signal peptide" evidence="1">
    <location>
        <begin position="1"/>
        <end position="27"/>
    </location>
</feature>
<gene>
    <name evidence="2" type="ORF">ACFSYJ_31305</name>
</gene>